<feature type="transmembrane region" description="Helical" evidence="9">
    <location>
        <begin position="34"/>
        <end position="58"/>
    </location>
</feature>
<evidence type="ECO:0000313" key="12">
    <source>
        <dbReference type="Proteomes" id="UP001314205"/>
    </source>
</evidence>
<keyword evidence="8" id="KW-0807">Transducer</keyword>
<evidence type="ECO:0000256" key="4">
    <source>
        <dbReference type="ARBA" id="ARBA00022989"/>
    </source>
</evidence>
<evidence type="ECO:0000256" key="9">
    <source>
        <dbReference type="SAM" id="Phobius"/>
    </source>
</evidence>
<evidence type="ECO:0000313" key="11">
    <source>
        <dbReference type="EMBL" id="CAK1601229.1"/>
    </source>
</evidence>
<feature type="transmembrane region" description="Helical" evidence="9">
    <location>
        <begin position="240"/>
        <end position="264"/>
    </location>
</feature>
<evidence type="ECO:0000256" key="8">
    <source>
        <dbReference type="ARBA" id="ARBA00023224"/>
    </source>
</evidence>
<reference evidence="11 12" key="1">
    <citation type="submission" date="2023-11" db="EMBL/GenBank/DDBJ databases">
        <authorList>
            <person name="Hedman E."/>
            <person name="Englund M."/>
            <person name="Stromberg M."/>
            <person name="Nyberg Akerstrom W."/>
            <person name="Nylinder S."/>
            <person name="Jareborg N."/>
            <person name="Kallberg Y."/>
            <person name="Kronander E."/>
        </authorList>
    </citation>
    <scope>NUCLEOTIDE SEQUENCE [LARGE SCALE GENOMIC DNA]</scope>
</reference>
<keyword evidence="5" id="KW-0297">G-protein coupled receptor</keyword>
<dbReference type="SUPFAM" id="SSF81321">
    <property type="entry name" value="Family A G protein-coupled receptor-like"/>
    <property type="match status" value="1"/>
</dbReference>
<keyword evidence="3 9" id="KW-0812">Transmembrane</keyword>
<protein>
    <recommendedName>
        <fullName evidence="10">G-protein coupled receptors family 1 profile domain-containing protein</fullName>
    </recommendedName>
</protein>
<dbReference type="EMBL" id="CAVLGL010000126">
    <property type="protein sequence ID" value="CAK1601229.1"/>
    <property type="molecule type" value="Genomic_DNA"/>
</dbReference>
<feature type="transmembrane region" description="Helical" evidence="9">
    <location>
        <begin position="70"/>
        <end position="90"/>
    </location>
</feature>
<name>A0AAV1M227_9NEOP</name>
<dbReference type="InterPro" id="IPR000276">
    <property type="entry name" value="GPCR_Rhodpsn"/>
</dbReference>
<dbReference type="PRINTS" id="PR00237">
    <property type="entry name" value="GPCRRHODOPSN"/>
</dbReference>
<dbReference type="CDD" id="cd00637">
    <property type="entry name" value="7tm_classA_rhodopsin-like"/>
    <property type="match status" value="1"/>
</dbReference>
<dbReference type="InterPro" id="IPR017452">
    <property type="entry name" value="GPCR_Rhodpsn_7TM"/>
</dbReference>
<organism evidence="11 12">
    <name type="scientific">Parnassius mnemosyne</name>
    <name type="common">clouded apollo</name>
    <dbReference type="NCBI Taxonomy" id="213953"/>
    <lineage>
        <taxon>Eukaryota</taxon>
        <taxon>Metazoa</taxon>
        <taxon>Ecdysozoa</taxon>
        <taxon>Arthropoda</taxon>
        <taxon>Hexapoda</taxon>
        <taxon>Insecta</taxon>
        <taxon>Pterygota</taxon>
        <taxon>Neoptera</taxon>
        <taxon>Endopterygota</taxon>
        <taxon>Lepidoptera</taxon>
        <taxon>Glossata</taxon>
        <taxon>Ditrysia</taxon>
        <taxon>Papilionoidea</taxon>
        <taxon>Papilionidae</taxon>
        <taxon>Parnassiinae</taxon>
        <taxon>Parnassini</taxon>
        <taxon>Parnassius</taxon>
        <taxon>Driopa</taxon>
    </lineage>
</organism>
<keyword evidence="7" id="KW-0675">Receptor</keyword>
<comment type="subcellular location">
    <subcellularLocation>
        <location evidence="1">Membrane</location>
        <topology evidence="1">Multi-pass membrane protein</topology>
    </subcellularLocation>
</comment>
<evidence type="ECO:0000256" key="6">
    <source>
        <dbReference type="ARBA" id="ARBA00023136"/>
    </source>
</evidence>
<evidence type="ECO:0000256" key="2">
    <source>
        <dbReference type="ARBA" id="ARBA00010663"/>
    </source>
</evidence>
<proteinExistence type="inferred from homology"/>
<feature type="transmembrane region" description="Helical" evidence="9">
    <location>
        <begin position="188"/>
        <end position="211"/>
    </location>
</feature>
<keyword evidence="12" id="KW-1185">Reference proteome</keyword>
<feature type="transmembrane region" description="Helical" evidence="9">
    <location>
        <begin position="284"/>
        <end position="302"/>
    </location>
</feature>
<sequence length="328" mass="38390">MSNITEAHNEFDIHAWAQFITKSREVEPPWSATVFISFVYIITITGILENVLTCAVIYNDKTMHTSTNFYLFNLAVSDLIVTFTVLLGAPDYFEYGQWTCKVHYFFIVVLWNNSVLTITVLSIERYMAIWYPLQFQLTPMWRRVLKIITAIWIMAILETIPELWTVDLVKLNRSSICSTVPTPTARVIHGFLGLITFLIPLAIMTFVYIMIALKVNITQKSNTSNKIFNHHDNRRKLNKLVIILTLSYLLCWMPFFMMRVLLFALENYQLMALEKWWSLGQRVIYINSYFSVVLNPIIFSLISTKFRESLKRLWVTNIKKRKLNIAVV</sequence>
<dbReference type="PROSITE" id="PS50262">
    <property type="entry name" value="G_PROTEIN_RECEP_F1_2"/>
    <property type="match status" value="1"/>
</dbReference>
<feature type="domain" description="G-protein coupled receptors family 1 profile" evidence="10">
    <location>
        <begin position="49"/>
        <end position="299"/>
    </location>
</feature>
<keyword evidence="4 9" id="KW-1133">Transmembrane helix</keyword>
<dbReference type="GO" id="GO:0016020">
    <property type="term" value="C:membrane"/>
    <property type="evidence" value="ECO:0007669"/>
    <property type="project" value="UniProtKB-SubCell"/>
</dbReference>
<dbReference type="Proteomes" id="UP001314205">
    <property type="component" value="Unassembled WGS sequence"/>
</dbReference>
<dbReference type="AlphaFoldDB" id="A0AAV1M227"/>
<evidence type="ECO:0000259" key="10">
    <source>
        <dbReference type="PROSITE" id="PS50262"/>
    </source>
</evidence>
<feature type="transmembrane region" description="Helical" evidence="9">
    <location>
        <begin position="144"/>
        <end position="164"/>
    </location>
</feature>
<dbReference type="PANTHER" id="PTHR24243:SF208">
    <property type="entry name" value="PYROKININ-1 RECEPTOR"/>
    <property type="match status" value="1"/>
</dbReference>
<dbReference type="GO" id="GO:0004930">
    <property type="term" value="F:G protein-coupled receptor activity"/>
    <property type="evidence" value="ECO:0007669"/>
    <property type="project" value="UniProtKB-KW"/>
</dbReference>
<gene>
    <name evidence="11" type="ORF">PARMNEM_LOCUS19893</name>
</gene>
<comment type="caution">
    <text evidence="11">The sequence shown here is derived from an EMBL/GenBank/DDBJ whole genome shotgun (WGS) entry which is preliminary data.</text>
</comment>
<keyword evidence="6 9" id="KW-0472">Membrane</keyword>
<feature type="transmembrane region" description="Helical" evidence="9">
    <location>
        <begin position="102"/>
        <end position="123"/>
    </location>
</feature>
<dbReference type="Pfam" id="PF00001">
    <property type="entry name" value="7tm_1"/>
    <property type="match status" value="1"/>
</dbReference>
<evidence type="ECO:0000256" key="5">
    <source>
        <dbReference type="ARBA" id="ARBA00023040"/>
    </source>
</evidence>
<comment type="similarity">
    <text evidence="2">Belongs to the G-protein coupled receptor 1 family.</text>
</comment>
<accession>A0AAV1M227</accession>
<dbReference type="PANTHER" id="PTHR24243">
    <property type="entry name" value="G-PROTEIN COUPLED RECEPTOR"/>
    <property type="match status" value="1"/>
</dbReference>
<evidence type="ECO:0000256" key="7">
    <source>
        <dbReference type="ARBA" id="ARBA00023170"/>
    </source>
</evidence>
<evidence type="ECO:0000256" key="1">
    <source>
        <dbReference type="ARBA" id="ARBA00004141"/>
    </source>
</evidence>
<evidence type="ECO:0000256" key="3">
    <source>
        <dbReference type="ARBA" id="ARBA00022692"/>
    </source>
</evidence>
<dbReference type="Gene3D" id="1.20.1070.10">
    <property type="entry name" value="Rhodopsin 7-helix transmembrane proteins"/>
    <property type="match status" value="1"/>
</dbReference>